<dbReference type="CDD" id="cd01372">
    <property type="entry name" value="KISc_KIF4"/>
    <property type="match status" value="1"/>
</dbReference>
<dbReference type="GO" id="GO:0005524">
    <property type="term" value="F:ATP binding"/>
    <property type="evidence" value="ECO:0007669"/>
    <property type="project" value="UniProtKB-UniRule"/>
</dbReference>
<evidence type="ECO:0000259" key="19">
    <source>
        <dbReference type="PROSITE" id="PS50067"/>
    </source>
</evidence>
<dbReference type="GO" id="GO:0005829">
    <property type="term" value="C:cytosol"/>
    <property type="evidence" value="ECO:0007669"/>
    <property type="project" value="UniProtKB-ARBA"/>
</dbReference>
<evidence type="ECO:0000256" key="2">
    <source>
        <dbReference type="ARBA" id="ARBA00004123"/>
    </source>
</evidence>
<evidence type="ECO:0000256" key="8">
    <source>
        <dbReference type="ARBA" id="ARBA00022840"/>
    </source>
</evidence>
<evidence type="ECO:0000256" key="18">
    <source>
        <dbReference type="SAM" id="Coils"/>
    </source>
</evidence>
<dbReference type="GO" id="GO:0008017">
    <property type="term" value="F:microtubule binding"/>
    <property type="evidence" value="ECO:0007669"/>
    <property type="project" value="InterPro"/>
</dbReference>
<evidence type="ECO:0000256" key="11">
    <source>
        <dbReference type="ARBA" id="ARBA00023054"/>
    </source>
</evidence>
<feature type="domain" description="Kinesin motor" evidence="19">
    <location>
        <begin position="13"/>
        <end position="336"/>
    </location>
</feature>
<dbReference type="GO" id="GO:0003677">
    <property type="term" value="F:DNA binding"/>
    <property type="evidence" value="ECO:0007669"/>
    <property type="project" value="UniProtKB-KW"/>
</dbReference>
<feature type="coiled-coil region" evidence="18">
    <location>
        <begin position="921"/>
        <end position="948"/>
    </location>
</feature>
<comment type="cofactor">
    <cofactor evidence="1">
        <name>[4Fe-4S] cluster</name>
        <dbReference type="ChEBI" id="CHEBI:49883"/>
    </cofactor>
</comment>
<dbReference type="InParanoid" id="A0A1W4XE54"/>
<name>A0A1W4XE54_AGRPL</name>
<dbReference type="Pfam" id="PF25764">
    <property type="entry name" value="KIF21A_4th"/>
    <property type="match status" value="1"/>
</dbReference>
<keyword evidence="6" id="KW-0479">Metal-binding</keyword>
<keyword evidence="7 17" id="KW-0547">Nucleotide-binding</keyword>
<dbReference type="FunCoup" id="A0A1W4XE54">
    <property type="interactions" value="169"/>
</dbReference>
<dbReference type="GeneID" id="108743281"/>
<dbReference type="AlphaFoldDB" id="A0A1W4XE54"/>
<organism evidence="20 21">
    <name type="scientific">Agrilus planipennis</name>
    <name type="common">Emerald ash borer</name>
    <name type="synonym">Agrilus marcopoli</name>
    <dbReference type="NCBI Taxonomy" id="224129"/>
    <lineage>
        <taxon>Eukaryota</taxon>
        <taxon>Metazoa</taxon>
        <taxon>Ecdysozoa</taxon>
        <taxon>Arthropoda</taxon>
        <taxon>Hexapoda</taxon>
        <taxon>Insecta</taxon>
        <taxon>Pterygota</taxon>
        <taxon>Neoptera</taxon>
        <taxon>Endopterygota</taxon>
        <taxon>Coleoptera</taxon>
        <taxon>Polyphaga</taxon>
        <taxon>Elateriformia</taxon>
        <taxon>Buprestoidea</taxon>
        <taxon>Buprestidae</taxon>
        <taxon>Agrilinae</taxon>
        <taxon>Agrilus</taxon>
    </lineage>
</organism>
<dbReference type="InterPro" id="IPR019821">
    <property type="entry name" value="Kinesin_motor_CS"/>
</dbReference>
<evidence type="ECO:0000256" key="15">
    <source>
        <dbReference type="ARBA" id="ARBA00023242"/>
    </source>
</evidence>
<protein>
    <submittedName>
        <fullName evidence="21">Chromosome-associated kinesin KIF4A isoform X1</fullName>
    </submittedName>
</protein>
<keyword evidence="4" id="KW-0963">Cytoplasm</keyword>
<gene>
    <name evidence="21" type="primary">LOC108743281</name>
</gene>
<proteinExistence type="inferred from homology"/>
<evidence type="ECO:0000256" key="9">
    <source>
        <dbReference type="ARBA" id="ARBA00023004"/>
    </source>
</evidence>
<dbReference type="GO" id="GO:0005875">
    <property type="term" value="C:microtubule associated complex"/>
    <property type="evidence" value="ECO:0007669"/>
    <property type="project" value="TreeGrafter"/>
</dbReference>
<keyword evidence="20" id="KW-1185">Reference proteome</keyword>
<dbReference type="GO" id="GO:0003777">
    <property type="term" value="F:microtubule motor activity"/>
    <property type="evidence" value="ECO:0007669"/>
    <property type="project" value="InterPro"/>
</dbReference>
<dbReference type="GO" id="GO:0051536">
    <property type="term" value="F:iron-sulfur cluster binding"/>
    <property type="evidence" value="ECO:0007669"/>
    <property type="project" value="UniProtKB-KW"/>
</dbReference>
<keyword evidence="11 18" id="KW-0175">Coiled coil</keyword>
<keyword evidence="10" id="KW-0411">Iron-sulfur</keyword>
<evidence type="ECO:0000313" key="20">
    <source>
        <dbReference type="Proteomes" id="UP000192223"/>
    </source>
</evidence>
<keyword evidence="15" id="KW-0539">Nucleus</keyword>
<feature type="coiled-coil region" evidence="18">
    <location>
        <begin position="378"/>
        <end position="494"/>
    </location>
</feature>
<evidence type="ECO:0000256" key="17">
    <source>
        <dbReference type="PROSITE-ProRule" id="PRU00283"/>
    </source>
</evidence>
<reference evidence="21" key="1">
    <citation type="submission" date="2025-08" db="UniProtKB">
        <authorList>
            <consortium name="RefSeq"/>
        </authorList>
    </citation>
    <scope>IDENTIFICATION</scope>
    <source>
        <tissue evidence="21">Entire body</tissue>
    </source>
</reference>
<dbReference type="InterPro" id="IPR027417">
    <property type="entry name" value="P-loop_NTPase"/>
</dbReference>
<dbReference type="GO" id="GO:0005874">
    <property type="term" value="C:microtubule"/>
    <property type="evidence" value="ECO:0007669"/>
    <property type="project" value="UniProtKB-KW"/>
</dbReference>
<comment type="similarity">
    <text evidence="17">Belongs to the TRAFAC class myosin-kinesin ATPase superfamily. Kinesin family.</text>
</comment>
<dbReference type="OrthoDB" id="3176171at2759"/>
<dbReference type="RefSeq" id="XP_018334299.1">
    <property type="nucleotide sequence ID" value="XM_018478797.1"/>
</dbReference>
<evidence type="ECO:0000256" key="14">
    <source>
        <dbReference type="ARBA" id="ARBA00023212"/>
    </source>
</evidence>
<dbReference type="GO" id="GO:0007052">
    <property type="term" value="P:mitotic spindle organization"/>
    <property type="evidence" value="ECO:0007669"/>
    <property type="project" value="TreeGrafter"/>
</dbReference>
<feature type="coiled-coil region" evidence="18">
    <location>
        <begin position="855"/>
        <end position="893"/>
    </location>
</feature>
<evidence type="ECO:0000256" key="7">
    <source>
        <dbReference type="ARBA" id="ARBA00022741"/>
    </source>
</evidence>
<dbReference type="Gene3D" id="3.40.850.10">
    <property type="entry name" value="Kinesin motor domain"/>
    <property type="match status" value="1"/>
</dbReference>
<dbReference type="KEGG" id="apln:108743281"/>
<dbReference type="InterPro" id="IPR027640">
    <property type="entry name" value="Kinesin-like_fam"/>
</dbReference>
<evidence type="ECO:0000256" key="5">
    <source>
        <dbReference type="ARBA" id="ARBA00022701"/>
    </source>
</evidence>
<dbReference type="Proteomes" id="UP000192223">
    <property type="component" value="Unplaced"/>
</dbReference>
<dbReference type="FunFam" id="3.40.850.10:FF:000038">
    <property type="entry name" value="chromosome-associated kinesin KIF4A"/>
    <property type="match status" value="1"/>
</dbReference>
<sequence length="1078" mass="124194">MNEPNNDRDCNDSVKVAVRIRPLVESEIARGCNNVLEVIPSLQQVQVADKAFTYNYVYDCESTQEEFYNSCSKKLITNLFKGYNVTILAYGQTGSGKTYTMGTCYDGEGEMGIIPRAIHDIFTYVRDNFSYDFTVTVTFMELYQETLYDLLSKKPKDQCNVEIRDDGKNILIPNLTEETVDSAHKALEFLRIGSLSRVVGSTNMNAQSSRSHAIFTINLCMQKKDDSNQNKAAKFHLVDLAGSERSKKTGATGQTFKEGININKGLLALGNVISALGDEKLQAGYISYRDSNLTRLLKDSLGGNSITLMIACVSPADYNLEETLSTLRYADRARKIKNKPIVNQDPKIAEINRLKKTIQQLRLELIGQGGPIVCQGEIDTIRKENDQMKAKIHELTVQLSSSINEKTGLLERLIILQTSNERLREKLLEIKKEYDTTLNSLNLSIQQNDGDMIRENMRKLEIMKLQLTELDTEHKKTEEEVRMHEADVAQIQNQMFTNNKALVNDIEMEKELKERHEYYAAHQMAKDLQLQELSKMLAMKERLAQQIASNNCYMVDYQAITETEEKINSLEKEKEDLLVQLKKAQTTGNEPSAKGAEIRRRRIQELEKEIQDLRRKVTEQARLIKMKEKDELKIKQLQNEIQSMKQLKVKLIRDMKQEADKFRQWKKQREQEVCKLREQDRKRQNQMRVMETMHSRQQNVLKRKVEEVAAINKRLKDALALRNAVQEQKNSGKVEQTAAWLRQEFNLFVSIIEAKVTLTGLLEDRAALHQQMENLKADASDEDSEEVKQLKNEIELRSIQIQDLQQKLLDSDEDNKSRARFDNIQTMNEAKYCLKMLFQLTSEIKKNEVNLEYRMSELVQSQNEMANKLKVLEANLIKNNQNHQLEMANVQKEYEEKVSVLLRQLRGVQVSDTEKEMNYRFNIQQQRIEMLEKQLEEKQKEGETVIVENSKLARTIDDITVEENILDVSVEVEVDNPVADPDWRKTPLAKRIRKLRKTSPEFSSQTVKRSSEGGCTCKGSCATRNCGCKKFQLSCNPNCRCDPLNCVNRNEKKERSESTNGDDFKKPSNLRFGNALLL</sequence>
<dbReference type="Pfam" id="PF00225">
    <property type="entry name" value="Kinesin"/>
    <property type="match status" value="1"/>
</dbReference>
<keyword evidence="5" id="KW-0493">Microtubule</keyword>
<evidence type="ECO:0000256" key="4">
    <source>
        <dbReference type="ARBA" id="ARBA00022490"/>
    </source>
</evidence>
<dbReference type="PANTHER" id="PTHR47969:SF15">
    <property type="entry name" value="CHROMOSOME-ASSOCIATED KINESIN KIF4A-RELATED"/>
    <property type="match status" value="1"/>
</dbReference>
<comment type="cofactor">
    <cofactor evidence="16">
        <name>[2Fe-2S] cluster</name>
        <dbReference type="ChEBI" id="CHEBI:190135"/>
    </cofactor>
</comment>
<dbReference type="GO" id="GO:0005634">
    <property type="term" value="C:nucleus"/>
    <property type="evidence" value="ECO:0007669"/>
    <property type="project" value="UniProtKB-SubCell"/>
</dbReference>
<dbReference type="PANTHER" id="PTHR47969">
    <property type="entry name" value="CHROMOSOME-ASSOCIATED KINESIN KIF4A-RELATED"/>
    <property type="match status" value="1"/>
</dbReference>
<evidence type="ECO:0000256" key="13">
    <source>
        <dbReference type="ARBA" id="ARBA00023175"/>
    </source>
</evidence>
<dbReference type="InterPro" id="IPR001752">
    <property type="entry name" value="Kinesin_motor_dom"/>
</dbReference>
<accession>A0A1W4XE54</accession>
<dbReference type="InterPro" id="IPR046341">
    <property type="entry name" value="SET_dom_sf"/>
</dbReference>
<dbReference type="GO" id="GO:0007018">
    <property type="term" value="P:microtubule-based movement"/>
    <property type="evidence" value="ECO:0007669"/>
    <property type="project" value="InterPro"/>
</dbReference>
<dbReference type="PRINTS" id="PR00380">
    <property type="entry name" value="KINESINHEAVY"/>
</dbReference>
<evidence type="ECO:0000256" key="1">
    <source>
        <dbReference type="ARBA" id="ARBA00001966"/>
    </source>
</evidence>
<evidence type="ECO:0000256" key="6">
    <source>
        <dbReference type="ARBA" id="ARBA00022723"/>
    </source>
</evidence>
<evidence type="ECO:0000256" key="3">
    <source>
        <dbReference type="ARBA" id="ARBA00004245"/>
    </source>
</evidence>
<evidence type="ECO:0000256" key="10">
    <source>
        <dbReference type="ARBA" id="ARBA00023014"/>
    </source>
</evidence>
<comment type="subcellular location">
    <subcellularLocation>
        <location evidence="3">Cytoplasm</location>
        <location evidence="3">Cytoskeleton</location>
    </subcellularLocation>
    <subcellularLocation>
        <location evidence="2">Nucleus</location>
    </subcellularLocation>
</comment>
<dbReference type="SUPFAM" id="SSF52540">
    <property type="entry name" value="P-loop containing nucleoside triphosphate hydrolases"/>
    <property type="match status" value="1"/>
</dbReference>
<keyword evidence="9" id="KW-0408">Iron</keyword>
<dbReference type="SMART" id="SM00129">
    <property type="entry name" value="KISc"/>
    <property type="match status" value="1"/>
</dbReference>
<evidence type="ECO:0000256" key="16">
    <source>
        <dbReference type="ARBA" id="ARBA00034078"/>
    </source>
</evidence>
<dbReference type="PROSITE" id="PS00411">
    <property type="entry name" value="KINESIN_MOTOR_1"/>
    <property type="match status" value="1"/>
</dbReference>
<keyword evidence="14" id="KW-0206">Cytoskeleton</keyword>
<evidence type="ECO:0000313" key="21">
    <source>
        <dbReference type="RefSeq" id="XP_018334299.1"/>
    </source>
</evidence>
<evidence type="ECO:0000256" key="12">
    <source>
        <dbReference type="ARBA" id="ARBA00023125"/>
    </source>
</evidence>
<dbReference type="InterPro" id="IPR036961">
    <property type="entry name" value="Kinesin_motor_dom_sf"/>
</dbReference>
<dbReference type="Gene3D" id="2.170.270.10">
    <property type="entry name" value="SET domain"/>
    <property type="match status" value="1"/>
</dbReference>
<dbReference type="GO" id="GO:0051231">
    <property type="term" value="P:spindle elongation"/>
    <property type="evidence" value="ECO:0007669"/>
    <property type="project" value="TreeGrafter"/>
</dbReference>
<feature type="binding site" evidence="17">
    <location>
        <begin position="91"/>
        <end position="98"/>
    </location>
    <ligand>
        <name>ATP</name>
        <dbReference type="ChEBI" id="CHEBI:30616"/>
    </ligand>
</feature>
<dbReference type="STRING" id="224129.A0A1W4XE54"/>
<feature type="coiled-coil region" evidence="18">
    <location>
        <begin position="758"/>
        <end position="807"/>
    </location>
</feature>
<dbReference type="SUPFAM" id="SSF82199">
    <property type="entry name" value="SET domain"/>
    <property type="match status" value="1"/>
</dbReference>
<keyword evidence="12" id="KW-0238">DNA-binding</keyword>
<keyword evidence="13 17" id="KW-0505">Motor protein</keyword>
<keyword evidence="8 17" id="KW-0067">ATP-binding</keyword>
<dbReference type="PROSITE" id="PS50067">
    <property type="entry name" value="KINESIN_MOTOR_2"/>
    <property type="match status" value="1"/>
</dbReference>
<feature type="coiled-coil region" evidence="18">
    <location>
        <begin position="560"/>
        <end position="654"/>
    </location>
</feature>
<dbReference type="GO" id="GO:0046872">
    <property type="term" value="F:metal ion binding"/>
    <property type="evidence" value="ECO:0007669"/>
    <property type="project" value="UniProtKB-KW"/>
</dbReference>